<reference evidence="4" key="1">
    <citation type="journal article" date="2021" name="PeerJ">
        <title>Extensive microbial diversity within the chicken gut microbiome revealed by metagenomics and culture.</title>
        <authorList>
            <person name="Gilroy R."/>
            <person name="Ravi A."/>
            <person name="Getino M."/>
            <person name="Pursley I."/>
            <person name="Horton D.L."/>
            <person name="Alikhan N.F."/>
            <person name="Baker D."/>
            <person name="Gharbi K."/>
            <person name="Hall N."/>
            <person name="Watson M."/>
            <person name="Adriaenssens E.M."/>
            <person name="Foster-Nyarko E."/>
            <person name="Jarju S."/>
            <person name="Secka A."/>
            <person name="Antonio M."/>
            <person name="Oren A."/>
            <person name="Chaudhuri R.R."/>
            <person name="La Ragione R."/>
            <person name="Hildebrand F."/>
            <person name="Pallen M.J."/>
        </authorList>
    </citation>
    <scope>NUCLEOTIDE SEQUENCE</scope>
    <source>
        <strain evidence="4">2239</strain>
    </source>
</reference>
<evidence type="ECO:0000256" key="1">
    <source>
        <dbReference type="ARBA" id="ARBA00001933"/>
    </source>
</evidence>
<evidence type="ECO:0000313" key="4">
    <source>
        <dbReference type="EMBL" id="HIX05861.1"/>
    </source>
</evidence>
<proteinExistence type="predicted"/>
<dbReference type="Pfam" id="PF00291">
    <property type="entry name" value="PALP"/>
    <property type="match status" value="1"/>
</dbReference>
<organism evidence="4 5">
    <name type="scientific">Candidatus Allofournierella pullicola</name>
    <dbReference type="NCBI Taxonomy" id="2838596"/>
    <lineage>
        <taxon>Bacteria</taxon>
        <taxon>Bacillati</taxon>
        <taxon>Bacillota</taxon>
        <taxon>Clostridia</taxon>
        <taxon>Eubacteriales</taxon>
        <taxon>Oscillospiraceae</taxon>
        <taxon>Allofournierella</taxon>
    </lineage>
</organism>
<accession>A0A9D2ADT6</accession>
<reference evidence="4" key="2">
    <citation type="submission" date="2021-04" db="EMBL/GenBank/DDBJ databases">
        <authorList>
            <person name="Gilroy R."/>
        </authorList>
    </citation>
    <scope>NUCLEOTIDE SEQUENCE</scope>
    <source>
        <strain evidence="4">2239</strain>
    </source>
</reference>
<dbReference type="PANTHER" id="PTHR10314">
    <property type="entry name" value="CYSTATHIONINE BETA-SYNTHASE"/>
    <property type="match status" value="1"/>
</dbReference>
<dbReference type="EMBL" id="DXFW01000020">
    <property type="protein sequence ID" value="HIX05861.1"/>
    <property type="molecule type" value="Genomic_DNA"/>
</dbReference>
<dbReference type="Proteomes" id="UP000824193">
    <property type="component" value="Unassembled WGS sequence"/>
</dbReference>
<sequence>MAVFKNYYQYLYACPVVELTGYTARFEVPGRIFAYLDFAGPTGSAKDGLAEGMLALAAQRGDLKKGQPVVEASGGTFAAALCIAARRSGHPVYLVVSPTLPGERQKLLQRLGAQLVFCPEGMSRRKAAREMAQRTAEEKGGYYLDYFNNDDNPEYHRRITGPAILKATHGGEDIDTIVAGVGSGGTVTGVGEHVKAWTNHIRMVAVEPYESQAIGGGFIGRHGIPGLGAGFVPQNYNPYIVDRVVAVASGEAQRAARDVLRTDAIPAAPSAGAALFAARTLLEQGKAKSALCVFSGRQIYE</sequence>
<dbReference type="SUPFAM" id="SSF53686">
    <property type="entry name" value="Tryptophan synthase beta subunit-like PLP-dependent enzymes"/>
    <property type="match status" value="1"/>
</dbReference>
<evidence type="ECO:0000313" key="5">
    <source>
        <dbReference type="Proteomes" id="UP000824193"/>
    </source>
</evidence>
<dbReference type="InterPro" id="IPR001926">
    <property type="entry name" value="TrpB-like_PALP"/>
</dbReference>
<dbReference type="Gene3D" id="3.40.50.1100">
    <property type="match status" value="2"/>
</dbReference>
<evidence type="ECO:0000259" key="3">
    <source>
        <dbReference type="Pfam" id="PF00291"/>
    </source>
</evidence>
<dbReference type="GO" id="GO:1901605">
    <property type="term" value="P:alpha-amino acid metabolic process"/>
    <property type="evidence" value="ECO:0007669"/>
    <property type="project" value="UniProtKB-ARBA"/>
</dbReference>
<dbReference type="InterPro" id="IPR050214">
    <property type="entry name" value="Cys_Synth/Cystath_Beta-Synth"/>
</dbReference>
<dbReference type="AlphaFoldDB" id="A0A9D2ADT6"/>
<protein>
    <submittedName>
        <fullName evidence="4">Pyridoxal-phosphate dependent enzyme</fullName>
    </submittedName>
</protein>
<name>A0A9D2ADT6_9FIRM</name>
<keyword evidence="2" id="KW-0663">Pyridoxal phosphate</keyword>
<evidence type="ECO:0000256" key="2">
    <source>
        <dbReference type="ARBA" id="ARBA00022898"/>
    </source>
</evidence>
<gene>
    <name evidence="4" type="ORF">H9865_07140</name>
</gene>
<feature type="domain" description="Tryptophan synthase beta chain-like PALP" evidence="3">
    <location>
        <begin position="15"/>
        <end position="296"/>
    </location>
</feature>
<comment type="caution">
    <text evidence="4">The sequence shown here is derived from an EMBL/GenBank/DDBJ whole genome shotgun (WGS) entry which is preliminary data.</text>
</comment>
<dbReference type="InterPro" id="IPR036052">
    <property type="entry name" value="TrpB-like_PALP_sf"/>
</dbReference>
<comment type="cofactor">
    <cofactor evidence="1">
        <name>pyridoxal 5'-phosphate</name>
        <dbReference type="ChEBI" id="CHEBI:597326"/>
    </cofactor>
</comment>